<dbReference type="Gene3D" id="3.40.50.1700">
    <property type="entry name" value="Glycoside hydrolase family 3 C-terminal domain"/>
    <property type="match status" value="1"/>
</dbReference>
<dbReference type="Gene3D" id="3.20.20.300">
    <property type="entry name" value="Glycoside hydrolase, family 3, N-terminal domain"/>
    <property type="match status" value="1"/>
</dbReference>
<keyword evidence="8" id="KW-0119">Carbohydrate metabolism</keyword>
<dbReference type="Pfam" id="PF14310">
    <property type="entry name" value="Fn3-like"/>
    <property type="match status" value="1"/>
</dbReference>
<dbReference type="Proteomes" id="UP000191285">
    <property type="component" value="Unassembled WGS sequence"/>
</dbReference>
<dbReference type="EMBL" id="MLKD01000013">
    <property type="protein sequence ID" value="OQE20503.1"/>
    <property type="molecule type" value="Genomic_DNA"/>
</dbReference>
<evidence type="ECO:0000313" key="12">
    <source>
        <dbReference type="EMBL" id="OQE20503.1"/>
    </source>
</evidence>
<dbReference type="InterPro" id="IPR002772">
    <property type="entry name" value="Glyco_hydro_3_C"/>
</dbReference>
<comment type="catalytic activity">
    <reaction evidence="1">
        <text>Hydrolysis of terminal, non-reducing beta-D-glucosyl residues with release of beta-D-glucose.</text>
        <dbReference type="EC" id="3.2.1.21"/>
    </reaction>
</comment>
<dbReference type="SUPFAM" id="SSF52279">
    <property type="entry name" value="Beta-D-glucan exohydrolase, C-terminal domain"/>
    <property type="match status" value="1"/>
</dbReference>
<dbReference type="AlphaFoldDB" id="A0A1V6T421"/>
<dbReference type="OrthoDB" id="47059at2759"/>
<name>A0A1V6T421_9EURO</name>
<dbReference type="InterPro" id="IPR013783">
    <property type="entry name" value="Ig-like_fold"/>
</dbReference>
<dbReference type="Pfam" id="PF01915">
    <property type="entry name" value="Glyco_hydro_3_C"/>
    <property type="match status" value="1"/>
</dbReference>
<dbReference type="PROSITE" id="PS51820">
    <property type="entry name" value="PA14"/>
    <property type="match status" value="1"/>
</dbReference>
<keyword evidence="5" id="KW-0378">Hydrolase</keyword>
<proteinExistence type="inferred from homology"/>
<sequence>MEYWENIEAILESLNLEEKITLLSGKTFSATASYPEKNVPSIKTADGPNGVRAPATSRDVYSACFPAACSLAATFDIELARQFGQALADEAHRKDANCILGPTVCIHRHPLGGRNFESFSEDPFLSGKMAAQVIQGLQENGVAATIKHFVANEQETCRTTVDETISERALREIYLRPFEIAIKESNPWAVMTDYNLVNGIHCDSNEFLLSDTLRGAWGWEGLIMSDWGGTNSVANALHAGLDLEMPGPPKVRKLSTVVQALEKEEIPEEVINERAKAVLRLALKLDSLKKHNLSRPSEEKMDYVKFIRKAGACGMVLLKNEDDILPLSKEKVRGKRIALIGYAKDALIHGGGSASVNAYYKVTPEDGLKSALGHDVEFTYAKGAHRERLLPPLANSSATGKVVGADGAPGFTLSFFESGKNHPVFIKNGWPSSHYSPLGSNESSERSIELVGHFTPEETSDHYISCSGFGPTQVYIDKSPIFSQDGNTQDPMGSLFNAVREPEIRHHFIAGNTYEICIRSEPPRNLGLAVLEGRSGVRLGFSPVSVHDADLRGEAVRVAQEADYAIVFTGHDSQWETEGQDQASFNLPHHQNELVSAVTAVNKDVIVVNVTGVAIAMPWIDNVRGLIQAWFPGQEHGNAIADIITGKVSPEGHLPVSFPRNIENAPAHGNFPGEYVDGELKVKYAEGVFVGYRHYDRVPREQLNFQFGHGLSYTNFALGDVKIENMTNEAFNIVTDVQNVGSMVGGVLIQLYIGRVQPSVEHPVKMLAAFKKIRLEPGQKRPVELSVFTRDFAYFDEKHKKWMVEEGEYEFSLGLSSVNILKAGQFYQTRMTWDP</sequence>
<dbReference type="STRING" id="303698.A0A1V6T421"/>
<feature type="domain" description="PA14" evidence="11">
    <location>
        <begin position="406"/>
        <end position="556"/>
    </location>
</feature>
<dbReference type="InterPro" id="IPR026891">
    <property type="entry name" value="Fn3-like"/>
</dbReference>
<evidence type="ECO:0000256" key="4">
    <source>
        <dbReference type="ARBA" id="ARBA00012744"/>
    </source>
</evidence>
<evidence type="ECO:0000256" key="10">
    <source>
        <dbReference type="ARBA" id="ARBA00023326"/>
    </source>
</evidence>
<dbReference type="PANTHER" id="PTHR42715:SF3">
    <property type="entry name" value="BETA-GLUCOSIDASE B-RELATED"/>
    <property type="match status" value="1"/>
</dbReference>
<accession>A0A1V6T421</accession>
<keyword evidence="9" id="KW-0326">Glycosidase</keyword>
<keyword evidence="13" id="KW-1185">Reference proteome</keyword>
<keyword evidence="10" id="KW-0624">Polysaccharide degradation</keyword>
<evidence type="ECO:0000313" key="13">
    <source>
        <dbReference type="Proteomes" id="UP000191285"/>
    </source>
</evidence>
<dbReference type="Pfam" id="PF00933">
    <property type="entry name" value="Glyco_hydro_3"/>
    <property type="match status" value="1"/>
</dbReference>
<evidence type="ECO:0000256" key="1">
    <source>
        <dbReference type="ARBA" id="ARBA00000448"/>
    </source>
</evidence>
<evidence type="ECO:0000256" key="3">
    <source>
        <dbReference type="ARBA" id="ARBA00005336"/>
    </source>
</evidence>
<dbReference type="Gene3D" id="2.60.40.10">
    <property type="entry name" value="Immunoglobulins"/>
    <property type="match status" value="1"/>
</dbReference>
<dbReference type="PANTHER" id="PTHR42715">
    <property type="entry name" value="BETA-GLUCOSIDASE"/>
    <property type="match status" value="1"/>
</dbReference>
<evidence type="ECO:0000256" key="9">
    <source>
        <dbReference type="ARBA" id="ARBA00023295"/>
    </source>
</evidence>
<dbReference type="UniPathway" id="UPA00696"/>
<comment type="caution">
    <text evidence="12">The sequence shown here is derived from an EMBL/GenBank/DDBJ whole genome shotgun (WGS) entry which is preliminary data.</text>
</comment>
<comment type="similarity">
    <text evidence="3">Belongs to the glycosyl hydrolase 3 family.</text>
</comment>
<evidence type="ECO:0000256" key="8">
    <source>
        <dbReference type="ARBA" id="ARBA00023277"/>
    </source>
</evidence>
<dbReference type="EC" id="3.2.1.21" evidence="4"/>
<dbReference type="SMART" id="SM01217">
    <property type="entry name" value="Fn3_like"/>
    <property type="match status" value="1"/>
</dbReference>
<keyword evidence="6" id="KW-0136">Cellulose degradation</keyword>
<dbReference type="GO" id="GO:0008422">
    <property type="term" value="F:beta-glucosidase activity"/>
    <property type="evidence" value="ECO:0007669"/>
    <property type="project" value="UniProtKB-EC"/>
</dbReference>
<dbReference type="InterPro" id="IPR036962">
    <property type="entry name" value="Glyco_hydro_3_N_sf"/>
</dbReference>
<dbReference type="GO" id="GO:0030245">
    <property type="term" value="P:cellulose catabolic process"/>
    <property type="evidence" value="ECO:0007669"/>
    <property type="project" value="UniProtKB-UniPathway"/>
</dbReference>
<evidence type="ECO:0000256" key="7">
    <source>
        <dbReference type="ARBA" id="ARBA00023180"/>
    </source>
</evidence>
<evidence type="ECO:0000256" key="2">
    <source>
        <dbReference type="ARBA" id="ARBA00004987"/>
    </source>
</evidence>
<evidence type="ECO:0000256" key="6">
    <source>
        <dbReference type="ARBA" id="ARBA00023001"/>
    </source>
</evidence>
<dbReference type="InterPro" id="IPR036881">
    <property type="entry name" value="Glyco_hydro_3_C_sf"/>
</dbReference>
<dbReference type="InterPro" id="IPR050288">
    <property type="entry name" value="Cellulose_deg_GH3"/>
</dbReference>
<evidence type="ECO:0000259" key="11">
    <source>
        <dbReference type="PROSITE" id="PS51820"/>
    </source>
</evidence>
<gene>
    <name evidence="12" type="ORF">PENSTE_c013G08625</name>
</gene>
<dbReference type="SUPFAM" id="SSF51445">
    <property type="entry name" value="(Trans)glycosidases"/>
    <property type="match status" value="1"/>
</dbReference>
<organism evidence="12 13">
    <name type="scientific">Penicillium steckii</name>
    <dbReference type="NCBI Taxonomy" id="303698"/>
    <lineage>
        <taxon>Eukaryota</taxon>
        <taxon>Fungi</taxon>
        <taxon>Dikarya</taxon>
        <taxon>Ascomycota</taxon>
        <taxon>Pezizomycotina</taxon>
        <taxon>Eurotiomycetes</taxon>
        <taxon>Eurotiomycetidae</taxon>
        <taxon>Eurotiales</taxon>
        <taxon>Aspergillaceae</taxon>
        <taxon>Penicillium</taxon>
    </lineage>
</organism>
<evidence type="ECO:0000256" key="5">
    <source>
        <dbReference type="ARBA" id="ARBA00022801"/>
    </source>
</evidence>
<dbReference type="InterPro" id="IPR017853">
    <property type="entry name" value="GH"/>
</dbReference>
<keyword evidence="7" id="KW-0325">Glycoprotein</keyword>
<dbReference type="PRINTS" id="PR00133">
    <property type="entry name" value="GLHYDRLASE3"/>
</dbReference>
<dbReference type="InterPro" id="IPR001764">
    <property type="entry name" value="Glyco_hydro_3_N"/>
</dbReference>
<reference evidence="13" key="1">
    <citation type="journal article" date="2017" name="Nat. Microbiol.">
        <title>Global analysis of biosynthetic gene clusters reveals vast potential of secondary metabolite production in Penicillium species.</title>
        <authorList>
            <person name="Nielsen J.C."/>
            <person name="Grijseels S."/>
            <person name="Prigent S."/>
            <person name="Ji B."/>
            <person name="Dainat J."/>
            <person name="Nielsen K.F."/>
            <person name="Frisvad J.C."/>
            <person name="Workman M."/>
            <person name="Nielsen J."/>
        </authorList>
    </citation>
    <scope>NUCLEOTIDE SEQUENCE [LARGE SCALE GENOMIC DNA]</scope>
    <source>
        <strain evidence="13">IBT 24891</strain>
    </source>
</reference>
<dbReference type="Gene3D" id="2.60.120.260">
    <property type="entry name" value="Galactose-binding domain-like"/>
    <property type="match status" value="1"/>
</dbReference>
<comment type="pathway">
    <text evidence="2">Glycan metabolism; cellulose degradation.</text>
</comment>
<protein>
    <recommendedName>
        <fullName evidence="4">beta-glucosidase</fullName>
        <ecNumber evidence="4">3.2.1.21</ecNumber>
    </recommendedName>
</protein>
<dbReference type="InterPro" id="IPR037524">
    <property type="entry name" value="PA14/GLEYA"/>
</dbReference>